<keyword evidence="2" id="KW-0472">Membrane</keyword>
<feature type="region of interest" description="Disordered" evidence="1">
    <location>
        <begin position="303"/>
        <end position="345"/>
    </location>
</feature>
<keyword evidence="4" id="KW-1185">Reference proteome</keyword>
<evidence type="ECO:0000313" key="3">
    <source>
        <dbReference type="EMBL" id="KAK3900338.1"/>
    </source>
</evidence>
<proteinExistence type="predicted"/>
<evidence type="ECO:0000313" key="4">
    <source>
        <dbReference type="Proteomes" id="UP001303889"/>
    </source>
</evidence>
<comment type="caution">
    <text evidence="3">The sequence shown here is derived from an EMBL/GenBank/DDBJ whole genome shotgun (WGS) entry which is preliminary data.</text>
</comment>
<gene>
    <name evidence="3" type="ORF">C8A05DRAFT_45807</name>
</gene>
<reference evidence="3" key="1">
    <citation type="journal article" date="2023" name="Mol. Phylogenet. Evol.">
        <title>Genome-scale phylogeny and comparative genomics of the fungal order Sordariales.</title>
        <authorList>
            <person name="Hensen N."/>
            <person name="Bonometti L."/>
            <person name="Westerberg I."/>
            <person name="Brannstrom I.O."/>
            <person name="Guillou S."/>
            <person name="Cros-Aarteil S."/>
            <person name="Calhoun S."/>
            <person name="Haridas S."/>
            <person name="Kuo A."/>
            <person name="Mondo S."/>
            <person name="Pangilinan J."/>
            <person name="Riley R."/>
            <person name="LaButti K."/>
            <person name="Andreopoulos B."/>
            <person name="Lipzen A."/>
            <person name="Chen C."/>
            <person name="Yan M."/>
            <person name="Daum C."/>
            <person name="Ng V."/>
            <person name="Clum A."/>
            <person name="Steindorff A."/>
            <person name="Ohm R.A."/>
            <person name="Martin F."/>
            <person name="Silar P."/>
            <person name="Natvig D.O."/>
            <person name="Lalanne C."/>
            <person name="Gautier V."/>
            <person name="Ament-Velasquez S.L."/>
            <person name="Kruys A."/>
            <person name="Hutchinson M.I."/>
            <person name="Powell A.J."/>
            <person name="Barry K."/>
            <person name="Miller A.N."/>
            <person name="Grigoriev I.V."/>
            <person name="Debuchy R."/>
            <person name="Gladieux P."/>
            <person name="Hiltunen Thoren M."/>
            <person name="Johannesson H."/>
        </authorList>
    </citation>
    <scope>NUCLEOTIDE SEQUENCE</scope>
    <source>
        <strain evidence="3">CBS 103.79</strain>
    </source>
</reference>
<name>A0AAN6MI37_9PEZI</name>
<dbReference type="PANTHER" id="PTHR42044">
    <property type="entry name" value="DUF676 DOMAIN-CONTAINING PROTEIN-RELATED"/>
    <property type="match status" value="1"/>
</dbReference>
<feature type="transmembrane region" description="Helical" evidence="2">
    <location>
        <begin position="69"/>
        <end position="89"/>
    </location>
</feature>
<keyword evidence="2" id="KW-1133">Transmembrane helix</keyword>
<feature type="transmembrane region" description="Helical" evidence="2">
    <location>
        <begin position="29"/>
        <end position="48"/>
    </location>
</feature>
<dbReference type="Proteomes" id="UP001303889">
    <property type="component" value="Unassembled WGS sequence"/>
</dbReference>
<organism evidence="3 4">
    <name type="scientific">Staphylotrichum tortipilum</name>
    <dbReference type="NCBI Taxonomy" id="2831512"/>
    <lineage>
        <taxon>Eukaryota</taxon>
        <taxon>Fungi</taxon>
        <taxon>Dikarya</taxon>
        <taxon>Ascomycota</taxon>
        <taxon>Pezizomycotina</taxon>
        <taxon>Sordariomycetes</taxon>
        <taxon>Sordariomycetidae</taxon>
        <taxon>Sordariales</taxon>
        <taxon>Chaetomiaceae</taxon>
        <taxon>Staphylotrichum</taxon>
    </lineage>
</organism>
<accession>A0AAN6MI37</accession>
<sequence>MAGTTRFYGSQIGGRSAVNYGYTDMPWKLMAWDLYYFFHFIWALPYILCPMTPADSEELSELSPTPANVWCIAVHFVLIAMQLMGVLALPLLALLPVWTAAAIVGIFLLVNKALSMVLNRRGVEYHSDPKYAPALQEHAHEQWIYINGVATGSHWMQGNLNRLAVTFKRPILGIHNKTSGIIFDVIECLIQRNWGYATKDVRVCYQIIKEKMYDPQYSKVIFILHSQGGIEGGLIIDWLLQELPQDLLSKLEVYTFGNAANHFNNPHRHNRSLTLANRNRVAASIDSIGLAAINSPAAVPRLRKPIPQKNQPNRCASSDSLSSTSSSSDFEPLAQPPLFTTNTITTSPLTTTTTAAAFQTLTATTSPHPSHLSGRAIGHIEHYAHTTDFVALWGVLHFATSPPATPAIPRFIGRVFARATPRGGHQMVQHYLDGMFPLRKDPETGKLMKKQGVPWGVDEEEVNEFMESEVVVGGGGDGTGRDWVCEGGEKWDEVEVHGVSPAVERKVGGGMGEMRIKVKELSRLWQYRNGRSPENQELFLGRSPVLIGRS</sequence>
<evidence type="ECO:0000256" key="1">
    <source>
        <dbReference type="SAM" id="MobiDB-lite"/>
    </source>
</evidence>
<feature type="transmembrane region" description="Helical" evidence="2">
    <location>
        <begin position="95"/>
        <end position="114"/>
    </location>
</feature>
<keyword evidence="2" id="KW-0812">Transmembrane</keyword>
<dbReference type="EMBL" id="MU855681">
    <property type="protein sequence ID" value="KAK3900338.1"/>
    <property type="molecule type" value="Genomic_DNA"/>
</dbReference>
<reference evidence="3" key="2">
    <citation type="submission" date="2023-05" db="EMBL/GenBank/DDBJ databases">
        <authorList>
            <consortium name="Lawrence Berkeley National Laboratory"/>
            <person name="Steindorff A."/>
            <person name="Hensen N."/>
            <person name="Bonometti L."/>
            <person name="Westerberg I."/>
            <person name="Brannstrom I.O."/>
            <person name="Guillou S."/>
            <person name="Cros-Aarteil S."/>
            <person name="Calhoun S."/>
            <person name="Haridas S."/>
            <person name="Kuo A."/>
            <person name="Mondo S."/>
            <person name="Pangilinan J."/>
            <person name="Riley R."/>
            <person name="Labutti K."/>
            <person name="Andreopoulos B."/>
            <person name="Lipzen A."/>
            <person name="Chen C."/>
            <person name="Yanf M."/>
            <person name="Daum C."/>
            <person name="Ng V."/>
            <person name="Clum A."/>
            <person name="Ohm R."/>
            <person name="Martin F."/>
            <person name="Silar P."/>
            <person name="Natvig D."/>
            <person name="Lalanne C."/>
            <person name="Gautier V."/>
            <person name="Ament-Velasquez S.L."/>
            <person name="Kruys A."/>
            <person name="Hutchinson M.I."/>
            <person name="Powell A.J."/>
            <person name="Barry K."/>
            <person name="Miller A.N."/>
            <person name="Grigoriev I.V."/>
            <person name="Debuchy R."/>
            <person name="Gladieux P."/>
            <person name="Thoren M.H."/>
            <person name="Johannesson H."/>
        </authorList>
    </citation>
    <scope>NUCLEOTIDE SEQUENCE</scope>
    <source>
        <strain evidence="3">CBS 103.79</strain>
    </source>
</reference>
<feature type="compositionally biased region" description="Low complexity" evidence="1">
    <location>
        <begin position="317"/>
        <end position="329"/>
    </location>
</feature>
<dbReference type="PANTHER" id="PTHR42044:SF1">
    <property type="entry name" value="DUF676 DOMAIN-CONTAINING PROTEIN"/>
    <property type="match status" value="1"/>
</dbReference>
<protein>
    <submittedName>
        <fullName evidence="3">Uncharacterized protein</fullName>
    </submittedName>
</protein>
<dbReference type="AlphaFoldDB" id="A0AAN6MI37"/>
<evidence type="ECO:0000256" key="2">
    <source>
        <dbReference type="SAM" id="Phobius"/>
    </source>
</evidence>